<keyword evidence="3 6" id="KW-1133">Transmembrane helix</keyword>
<evidence type="ECO:0000256" key="3">
    <source>
        <dbReference type="ARBA" id="ARBA00022989"/>
    </source>
</evidence>
<dbReference type="InterPro" id="IPR023298">
    <property type="entry name" value="ATPase_P-typ_TM_dom_sf"/>
</dbReference>
<dbReference type="EMBL" id="KQ965736">
    <property type="protein sequence ID" value="KXS20321.1"/>
    <property type="molecule type" value="Genomic_DNA"/>
</dbReference>
<reference evidence="7 8" key="1">
    <citation type="journal article" date="2015" name="Genome Biol. Evol.">
        <title>Phylogenomic analyses indicate that early fungi evolved digesting cell walls of algal ancestors of land plants.</title>
        <authorList>
            <person name="Chang Y."/>
            <person name="Wang S."/>
            <person name="Sekimoto S."/>
            <person name="Aerts A.L."/>
            <person name="Choi C."/>
            <person name="Clum A."/>
            <person name="LaButti K.M."/>
            <person name="Lindquist E.A."/>
            <person name="Yee Ngan C."/>
            <person name="Ohm R.A."/>
            <person name="Salamov A.A."/>
            <person name="Grigoriev I.V."/>
            <person name="Spatafora J.W."/>
            <person name="Berbee M.L."/>
        </authorList>
    </citation>
    <scope>NUCLEOTIDE SEQUENCE [LARGE SCALE GENOMIC DNA]</scope>
    <source>
        <strain evidence="7 8">JEL478</strain>
    </source>
</reference>
<dbReference type="InterPro" id="IPR023299">
    <property type="entry name" value="ATPase_P-typ_cyto_dom_N"/>
</dbReference>
<dbReference type="SUPFAM" id="SSF81665">
    <property type="entry name" value="Calcium ATPase, transmembrane domain M"/>
    <property type="match status" value="1"/>
</dbReference>
<dbReference type="OMA" id="GCAMQTP"/>
<proteinExistence type="predicted"/>
<evidence type="ECO:0008006" key="9">
    <source>
        <dbReference type="Google" id="ProtNLM"/>
    </source>
</evidence>
<sequence length="1443" mass="159771">MASFGPPHNVRSQDIRLAALERSDSVASPATGSDVEASDDAGYFGGYHSTDGFFESNPPPESFDEMCDIDNANADVLYLVPLRPSDGAEVPPKTVSNNDSVETPSGGDHTITKTPTVRFASNAHMVPNFDLDTSTGGSTLGASTNTVPQPVTIPMRLDDLSEPGHITVVYPDQSSPRNILAYDEEELQLGWSNELLVSPLADSEGGARQIGLESGDAAKRLVEHCREVLSQYARDIPLKVPDLRFFQLPSTLSSLVALLLLLVFLVGSSISGNFTQSRYFAAPVEISLVFAAIIVNAWLYVREERLVLREMPQRAEGLVQKLREGGMNMIQEVRIPSVPSVSSSRVVRDGVIRTFPHTLLVAGDIVELAYGDRAPCRCRYVYSSEATEGLADARPVYELKGGELFRPALFNGKSVGDQSRESNQELPGGQSTPLSSHQSFTLATAGTVQVPGLHGGTPKDSHPRRHPEIPPPSSPQHHMSDEFRLNNGRFQFLLLETPGRQTLHDAFSHNRPDSIIENQLRVVNDFFLGRLLPCFFALAFAVALVRFFARDRNSRSGQLWEEIFALPIYTVLPLVPLTVPAILLAARALGNAQVLTLFDALQQSREEYEDEDDVDEFDVAPPPTKDVDLDPTVVFNRFLALLMNKDRSSLTRSTNLFESLGSATVICSLDKEGVLSMPFPQVEELLVIDSTGNPVILDVSEQPSALHGVLFEDSDWQAYMPCLKPLGLNLVLDTNCGFGHGRKRNEPHRKLLNMHLHGRTRPARQTCLCRLSRAMGFVPEAVQNFNRYREIYTFAPHHHSIRDGHVYGYAYEVPSMYSQILHADSENGSPNDEWLVMSDGTLDLVLECCADYWGGDHLGTLDDTVERKVLDYYHTAIENDMQVIAFSYRPIQYGTDLPILHMQGEQLPVYLELPGSGYPRRDSKGSIEHHRRNSKGSLVELTFESLGDYATIPSAKHMQGRLENGDCPPESSAKIAEQNQEIAPSSTASQNFTDPLSAEVPRTNTGFSETNGTANRTGAKKKRKPRKRVVSAVDMPHKFAMKDEKVFFHEVIKGQTFLGVAVLSTHHPKPNVSDFIEDLKLAGIRFVFFSPAPERESKAYAERLGLETDWNTCILLSDDAEGGYRELHDIKARLPRGIVNIRHHLQDVDDIPLHVSLFAECSPESTEEMIRVFQEYGEVVCCIGSALNSANTAAFATADVSVAIEPVHTRSANRHGRHLPTSTLPPLALGASLNSLPCALFMQADTSVYTLTQVIREARTITSSARQAFMWLIASHTCLSAVMLLGQLFLVPTVFQGYQLLWVTWIVLPFVAFSMLFTAHDPEVMTQMPAKNIGHLKDRTRFLVYLAIRITGPVLGCVATFVLSLASFTDGDKVRFDLVALDSSAPSWTQLSGSEQGALLASQSITLFFFVFYIVLISITFIHRTKPITQYQPWKYNKTWLVC</sequence>
<dbReference type="PANTHER" id="PTHR13219">
    <property type="entry name" value="TRANSMEMBRANE PROTEIN 94"/>
    <property type="match status" value="1"/>
</dbReference>
<keyword evidence="8" id="KW-1185">Reference proteome</keyword>
<evidence type="ECO:0000256" key="1">
    <source>
        <dbReference type="ARBA" id="ARBA00004370"/>
    </source>
</evidence>
<feature type="region of interest" description="Disordered" evidence="5">
    <location>
        <begin position="410"/>
        <end position="481"/>
    </location>
</feature>
<feature type="compositionally biased region" description="Polar residues" evidence="5">
    <location>
        <begin position="94"/>
        <end position="103"/>
    </location>
</feature>
<dbReference type="InterPro" id="IPR023214">
    <property type="entry name" value="HAD_sf"/>
</dbReference>
<feature type="compositionally biased region" description="Polar residues" evidence="5">
    <location>
        <begin position="429"/>
        <end position="447"/>
    </location>
</feature>
<dbReference type="Gene3D" id="2.70.150.10">
    <property type="entry name" value="Calcium-transporting ATPase, cytoplasmic transduction domain A"/>
    <property type="match status" value="1"/>
</dbReference>
<feature type="non-terminal residue" evidence="7">
    <location>
        <position position="1443"/>
    </location>
</feature>
<dbReference type="Proteomes" id="UP000070544">
    <property type="component" value="Unassembled WGS sequence"/>
</dbReference>
<feature type="transmembrane region" description="Helical" evidence="6">
    <location>
        <begin position="1342"/>
        <end position="1368"/>
    </location>
</feature>
<accession>A0A139AUB2</accession>
<feature type="compositionally biased region" description="Polar residues" evidence="5">
    <location>
        <begin position="1002"/>
        <end position="1016"/>
    </location>
</feature>
<evidence type="ECO:0000256" key="4">
    <source>
        <dbReference type="ARBA" id="ARBA00023136"/>
    </source>
</evidence>
<keyword evidence="2 6" id="KW-0812">Transmembrane</keyword>
<name>A0A139AUB2_GONPJ</name>
<dbReference type="InterPro" id="IPR036412">
    <property type="entry name" value="HAD-like_sf"/>
</dbReference>
<dbReference type="SUPFAM" id="SSF81660">
    <property type="entry name" value="Metal cation-transporting ATPase, ATP-binding domain N"/>
    <property type="match status" value="1"/>
</dbReference>
<keyword evidence="4 6" id="KW-0472">Membrane</keyword>
<gene>
    <name evidence="7" type="ORF">M427DRAFT_108458</name>
</gene>
<feature type="compositionally biased region" description="Polar residues" evidence="5">
    <location>
        <begin position="984"/>
        <end position="994"/>
    </location>
</feature>
<feature type="transmembrane region" description="Helical" evidence="6">
    <location>
        <begin position="1302"/>
        <end position="1321"/>
    </location>
</feature>
<dbReference type="GO" id="GO:0000166">
    <property type="term" value="F:nucleotide binding"/>
    <property type="evidence" value="ECO:0007669"/>
    <property type="project" value="InterPro"/>
</dbReference>
<evidence type="ECO:0000313" key="7">
    <source>
        <dbReference type="EMBL" id="KXS20321.1"/>
    </source>
</evidence>
<dbReference type="PANTHER" id="PTHR13219:SF6">
    <property type="entry name" value="TRANSMEMBRANE PROTEIN 94"/>
    <property type="match status" value="1"/>
</dbReference>
<feature type="transmembrane region" description="Helical" evidence="6">
    <location>
        <begin position="1269"/>
        <end position="1290"/>
    </location>
</feature>
<evidence type="ECO:0000256" key="2">
    <source>
        <dbReference type="ARBA" id="ARBA00022692"/>
    </source>
</evidence>
<evidence type="ECO:0000313" key="8">
    <source>
        <dbReference type="Proteomes" id="UP000070544"/>
    </source>
</evidence>
<feature type="transmembrane region" description="Helical" evidence="6">
    <location>
        <begin position="527"/>
        <end position="548"/>
    </location>
</feature>
<evidence type="ECO:0000256" key="5">
    <source>
        <dbReference type="SAM" id="MobiDB-lite"/>
    </source>
</evidence>
<dbReference type="Gene3D" id="3.40.50.1000">
    <property type="entry name" value="HAD superfamily/HAD-like"/>
    <property type="match status" value="1"/>
</dbReference>
<dbReference type="InterPro" id="IPR039720">
    <property type="entry name" value="TMEM94"/>
</dbReference>
<feature type="compositionally biased region" description="Basic residues" evidence="5">
    <location>
        <begin position="1018"/>
        <end position="1027"/>
    </location>
</feature>
<dbReference type="Gene3D" id="1.20.1110.10">
    <property type="entry name" value="Calcium-transporting ATPase, transmembrane domain"/>
    <property type="match status" value="1"/>
</dbReference>
<evidence type="ECO:0000256" key="6">
    <source>
        <dbReference type="SAM" id="Phobius"/>
    </source>
</evidence>
<dbReference type="OrthoDB" id="5568754at2759"/>
<feature type="transmembrane region" description="Helical" evidence="6">
    <location>
        <begin position="568"/>
        <end position="586"/>
    </location>
</feature>
<dbReference type="SUPFAM" id="SSF56784">
    <property type="entry name" value="HAD-like"/>
    <property type="match status" value="1"/>
</dbReference>
<organism evidence="7 8">
    <name type="scientific">Gonapodya prolifera (strain JEL478)</name>
    <name type="common">Monoblepharis prolifera</name>
    <dbReference type="NCBI Taxonomy" id="1344416"/>
    <lineage>
        <taxon>Eukaryota</taxon>
        <taxon>Fungi</taxon>
        <taxon>Fungi incertae sedis</taxon>
        <taxon>Chytridiomycota</taxon>
        <taxon>Chytridiomycota incertae sedis</taxon>
        <taxon>Monoblepharidomycetes</taxon>
        <taxon>Monoblepharidales</taxon>
        <taxon>Gonapodyaceae</taxon>
        <taxon>Gonapodya</taxon>
    </lineage>
</organism>
<feature type="region of interest" description="Disordered" evidence="5">
    <location>
        <begin position="984"/>
        <end position="1027"/>
    </location>
</feature>
<dbReference type="GO" id="GO:0016020">
    <property type="term" value="C:membrane"/>
    <property type="evidence" value="ECO:0007669"/>
    <property type="project" value="UniProtKB-SubCell"/>
</dbReference>
<feature type="region of interest" description="Disordered" evidence="5">
    <location>
        <begin position="88"/>
        <end position="112"/>
    </location>
</feature>
<feature type="transmembrane region" description="Helical" evidence="6">
    <location>
        <begin position="1398"/>
        <end position="1422"/>
    </location>
</feature>
<comment type="subcellular location">
    <subcellularLocation>
        <location evidence="1">Membrane</location>
    </subcellularLocation>
</comment>
<protein>
    <recommendedName>
        <fullName evidence="9">Cation-transporting P-type ATPase C-terminal domain-containing protein</fullName>
    </recommendedName>
</protein>
<feature type="transmembrane region" description="Helical" evidence="6">
    <location>
        <begin position="252"/>
        <end position="274"/>
    </location>
</feature>
<feature type="transmembrane region" description="Helical" evidence="6">
    <location>
        <begin position="280"/>
        <end position="301"/>
    </location>
</feature>